<reference evidence="2 3" key="1">
    <citation type="submission" date="2016-03" db="EMBL/GenBank/DDBJ databases">
        <authorList>
            <person name="Ploux O."/>
        </authorList>
    </citation>
    <scope>NUCLEOTIDE SEQUENCE [LARGE SCALE GENOMIC DNA]</scope>
    <source>
        <strain evidence="2 3">UAMH 11012</strain>
    </source>
</reference>
<feature type="region of interest" description="Disordered" evidence="1">
    <location>
        <begin position="243"/>
        <end position="262"/>
    </location>
</feature>
<name>A0A1L7WDK4_9HELO</name>
<keyword evidence="3" id="KW-1185">Reference proteome</keyword>
<dbReference type="EMBL" id="FJOG01000001">
    <property type="protein sequence ID" value="CZR50863.1"/>
    <property type="molecule type" value="Genomic_DNA"/>
</dbReference>
<dbReference type="Pfam" id="PF08728">
    <property type="entry name" value="CRT10"/>
    <property type="match status" value="1"/>
</dbReference>
<evidence type="ECO:0000313" key="2">
    <source>
        <dbReference type="EMBL" id="CZR50863.1"/>
    </source>
</evidence>
<dbReference type="AlphaFoldDB" id="A0A1L7WDK4"/>
<proteinExistence type="predicted"/>
<evidence type="ECO:0000256" key="1">
    <source>
        <dbReference type="SAM" id="MobiDB-lite"/>
    </source>
</evidence>
<protein>
    <submittedName>
        <fullName evidence="2">Uncharacterized protein</fullName>
    </submittedName>
</protein>
<dbReference type="OrthoDB" id="5591786at2759"/>
<feature type="compositionally biased region" description="Polar residues" evidence="1">
    <location>
        <begin position="243"/>
        <end position="255"/>
    </location>
</feature>
<organism evidence="2 3">
    <name type="scientific">Phialocephala subalpina</name>
    <dbReference type="NCBI Taxonomy" id="576137"/>
    <lineage>
        <taxon>Eukaryota</taxon>
        <taxon>Fungi</taxon>
        <taxon>Dikarya</taxon>
        <taxon>Ascomycota</taxon>
        <taxon>Pezizomycotina</taxon>
        <taxon>Leotiomycetes</taxon>
        <taxon>Helotiales</taxon>
        <taxon>Mollisiaceae</taxon>
        <taxon>Phialocephala</taxon>
        <taxon>Phialocephala fortinii species complex</taxon>
    </lineage>
</organism>
<gene>
    <name evidence="2" type="ORF">PAC_00737</name>
</gene>
<sequence length="755" mass="84676">MDGPGHSPMDISRRRRRAFQEVETRNYAAQKSFHRYPRSPEGLPDNVPQVLGWRLNLVALSASHNSQYSYSDFVLTDRQLYFTASADTIHVFVPRDVRNTILGEPDLILHLPRSLKATHVGGYISSTIPHGINNMKVGDLGNLEILLVACDDGDVIALYTHLIKHEVQLAMKQDHTTPLVKMMRPYFIQNVGISAWGLAVHKQSRLIAVGSNLKQITVFAPACNEPPKQDYHDGLADSFSQTGIGSKPKLTSSGTGHSGGMEPMPRGGAIPLGTVLVTYSEVESWHDPDWMVSAFLFEARLYLNIVIQVTLPPSSHNIPSLDFTSDGKGDALAVVAADVNGNLWQFNLYNSTMIRLPTMKDEISHNADKMGWGVVAIPPGMIKEEQLPHAALGSWNVKDSWRLKSRLERYHACFDITHSVAEIEHPALRYHPAFGANHFSQAGRPVENCVPCLENDESSDAFFPFDGRAITSAFEDKCMKLLQPNHASFWTFDIWEKEKNALLQADPFLEKDRLANLFAGKLALVRSNSVWPIKAIQKILLKSPEERNRQNEGSFERFMSGQAPFGFLPGAELHQREREPLPRTSSHSAILMCHRSDIHFLPADETLPPTICKGMLRQIMPPNVLDAVGPYDRLCMQVLIPDLSIIVVGTQAGRVALVTPTRMSIHMSEAVTMRVELILPLKKQEDNDRPWTEPLLGVAAAPVWRGERKEVEGEEWKEGRKDVRAKAWRLFLHYMDHTVLTYELFRGGKEELVVL</sequence>
<accession>A0A1L7WDK4</accession>
<dbReference type="InterPro" id="IPR014839">
    <property type="entry name" value="Crt10"/>
</dbReference>
<dbReference type="Proteomes" id="UP000184330">
    <property type="component" value="Unassembled WGS sequence"/>
</dbReference>
<evidence type="ECO:0000313" key="3">
    <source>
        <dbReference type="Proteomes" id="UP000184330"/>
    </source>
</evidence>
<dbReference type="STRING" id="576137.A0A1L7WDK4"/>